<dbReference type="InterPro" id="IPR000812">
    <property type="entry name" value="TFIIB"/>
</dbReference>
<dbReference type="CDD" id="cd20554">
    <property type="entry name" value="CYCLIN_TFIIIB90_rpt2"/>
    <property type="match status" value="1"/>
</dbReference>
<keyword evidence="6" id="KW-0805">Transcription regulation</keyword>
<keyword evidence="7" id="KW-0010">Activator</keyword>
<feature type="compositionally biased region" description="Basic and acidic residues" evidence="10">
    <location>
        <begin position="521"/>
        <end position="539"/>
    </location>
</feature>
<keyword evidence="9" id="KW-0539">Nucleus</keyword>
<evidence type="ECO:0000256" key="10">
    <source>
        <dbReference type="SAM" id="MobiDB-lite"/>
    </source>
</evidence>
<dbReference type="SMART" id="SM00385">
    <property type="entry name" value="CYCLIN"/>
    <property type="match status" value="2"/>
</dbReference>
<dbReference type="Proteomes" id="UP000694240">
    <property type="component" value="Chromosome 7"/>
</dbReference>
<evidence type="ECO:0000256" key="6">
    <source>
        <dbReference type="ARBA" id="ARBA00023015"/>
    </source>
</evidence>
<evidence type="ECO:0000256" key="2">
    <source>
        <dbReference type="ARBA" id="ARBA00010857"/>
    </source>
</evidence>
<dbReference type="Pfam" id="PF07741">
    <property type="entry name" value="BRF1"/>
    <property type="match status" value="1"/>
</dbReference>
<feature type="domain" description="Cyclin-like" evidence="11">
    <location>
        <begin position="182"/>
        <end position="268"/>
    </location>
</feature>
<dbReference type="InterPro" id="IPR011665">
    <property type="entry name" value="BRF1_TBP-bd_dom"/>
</dbReference>
<gene>
    <name evidence="12" type="ORF">ISN45_Aa02g027090</name>
</gene>
<name>A0A8T2BPP9_9BRAS</name>
<evidence type="ECO:0000313" key="12">
    <source>
        <dbReference type="EMBL" id="KAG7587532.1"/>
    </source>
</evidence>
<dbReference type="GO" id="GO:0097550">
    <property type="term" value="C:transcription preinitiation complex"/>
    <property type="evidence" value="ECO:0007669"/>
    <property type="project" value="TreeGrafter"/>
</dbReference>
<evidence type="ECO:0000259" key="11">
    <source>
        <dbReference type="SMART" id="SM00385"/>
    </source>
</evidence>
<comment type="subcellular location">
    <subcellularLocation>
        <location evidence="1">Nucleus</location>
    </subcellularLocation>
</comment>
<evidence type="ECO:0000313" key="13">
    <source>
        <dbReference type="Proteomes" id="UP000694240"/>
    </source>
</evidence>
<dbReference type="GO" id="GO:0008270">
    <property type="term" value="F:zinc ion binding"/>
    <property type="evidence" value="ECO:0007669"/>
    <property type="project" value="UniProtKB-KW"/>
</dbReference>
<dbReference type="EMBL" id="JAEFBK010000007">
    <property type="protein sequence ID" value="KAG7587532.1"/>
    <property type="molecule type" value="Genomic_DNA"/>
</dbReference>
<dbReference type="GO" id="GO:0017025">
    <property type="term" value="F:TBP-class protein binding"/>
    <property type="evidence" value="ECO:0007669"/>
    <property type="project" value="InterPro"/>
</dbReference>
<proteinExistence type="inferred from homology"/>
<keyword evidence="5" id="KW-0862">Zinc</keyword>
<keyword evidence="3" id="KW-0479">Metal-binding</keyword>
<evidence type="ECO:0000256" key="8">
    <source>
        <dbReference type="ARBA" id="ARBA00023163"/>
    </source>
</evidence>
<dbReference type="AlphaFoldDB" id="A0A8T2BPP9"/>
<dbReference type="GO" id="GO:0000126">
    <property type="term" value="C:transcription factor TFIIIB complex"/>
    <property type="evidence" value="ECO:0007669"/>
    <property type="project" value="TreeGrafter"/>
</dbReference>
<feature type="compositionally biased region" description="Basic and acidic residues" evidence="10">
    <location>
        <begin position="344"/>
        <end position="358"/>
    </location>
</feature>
<feature type="compositionally biased region" description="Acidic residues" evidence="10">
    <location>
        <begin position="540"/>
        <end position="554"/>
    </location>
</feature>
<protein>
    <submittedName>
        <fullName evidence="12">Brf1 TBP-binding domain</fullName>
    </submittedName>
</protein>
<organism evidence="12 13">
    <name type="scientific">Arabidopsis thaliana x Arabidopsis arenosa</name>
    <dbReference type="NCBI Taxonomy" id="1240361"/>
    <lineage>
        <taxon>Eukaryota</taxon>
        <taxon>Viridiplantae</taxon>
        <taxon>Streptophyta</taxon>
        <taxon>Embryophyta</taxon>
        <taxon>Tracheophyta</taxon>
        <taxon>Spermatophyta</taxon>
        <taxon>Magnoliopsida</taxon>
        <taxon>eudicotyledons</taxon>
        <taxon>Gunneridae</taxon>
        <taxon>Pentapetalae</taxon>
        <taxon>rosids</taxon>
        <taxon>malvids</taxon>
        <taxon>Brassicales</taxon>
        <taxon>Brassicaceae</taxon>
        <taxon>Camelineae</taxon>
        <taxon>Arabidopsis</taxon>
    </lineage>
</organism>
<feature type="compositionally biased region" description="Basic and acidic residues" evidence="10">
    <location>
        <begin position="372"/>
        <end position="394"/>
    </location>
</feature>
<feature type="domain" description="Cyclin-like" evidence="11">
    <location>
        <begin position="76"/>
        <end position="160"/>
    </location>
</feature>
<feature type="region of interest" description="Disordered" evidence="10">
    <location>
        <begin position="513"/>
        <end position="580"/>
    </location>
</feature>
<dbReference type="GO" id="GO:0070897">
    <property type="term" value="P:transcription preinitiation complex assembly"/>
    <property type="evidence" value="ECO:0007669"/>
    <property type="project" value="InterPro"/>
</dbReference>
<comment type="similarity">
    <text evidence="2">Belongs to the TFIIB family.</text>
</comment>
<evidence type="ECO:0000256" key="7">
    <source>
        <dbReference type="ARBA" id="ARBA00023159"/>
    </source>
</evidence>
<accession>A0A8T2BPP9</accession>
<dbReference type="InterPro" id="IPR013763">
    <property type="entry name" value="Cyclin-like_dom"/>
</dbReference>
<dbReference type="InterPro" id="IPR013150">
    <property type="entry name" value="TFIIB_cyclin"/>
</dbReference>
<dbReference type="Pfam" id="PF00382">
    <property type="entry name" value="TFIIB"/>
    <property type="match status" value="2"/>
</dbReference>
<feature type="region of interest" description="Disordered" evidence="10">
    <location>
        <begin position="443"/>
        <end position="494"/>
    </location>
</feature>
<sequence>MVWCKHCAKNVPGIRPFDGGLACDLCGRILENFNFSTDVTFVKNAAGQSQASGNIVTSVKSGLSTSRERRKRIARDEIRNLKDALGIGDERDDVIDMAAQFFDIATDHNFTKGRRTELVQSSCLYLTCRELKFPFLLIDFSSYLRVSVYELGSVYLQLCEMLYLVPNGNYEELVDPSIFIPRFMNNLLKGAHNRTKNLWDKVFGTATNIISSMKRDWMQTGRKPSGICGAAIYIAALSHGIMCSRADIAKIVHMCEATITKRLNEFANTEAGSLTVDELDKIEKIRIERKEAFTPRPNSDEGVVNCKHKDLKRFGYGLCKSCHEDFIKISGGVVGGSDPPAFQRAEKERMEKSAREENEGGVGSDEQVNVSKGEKQCPEKGEGEKYGGEGHAEYSDESGICSDDDDSEVDHILLGEDETLLKTTAWNLQNSDYVKEQAEKEAALKAANCPEDARNLVEASKAAVAKSRKEKRQKRAEEEKNAPPPATAMEAVRRTLERKRLGGLINYDVLEELFDTSPAEKSQKKPRTETVTEKEKEEHEIVEDEEDEEDEEAPYEMNTDEKFYEDEVEEEEDGYDFGLY</sequence>
<evidence type="ECO:0000256" key="9">
    <source>
        <dbReference type="ARBA" id="ARBA00023242"/>
    </source>
</evidence>
<dbReference type="GO" id="GO:0001006">
    <property type="term" value="F:RNA polymerase III type 3 promoter sequence-specific DNA binding"/>
    <property type="evidence" value="ECO:0007669"/>
    <property type="project" value="TreeGrafter"/>
</dbReference>
<comment type="caution">
    <text evidence="12">The sequence shown here is derived from an EMBL/GenBank/DDBJ whole genome shotgun (WGS) entry which is preliminary data.</text>
</comment>
<reference evidence="12 13" key="1">
    <citation type="submission" date="2020-12" db="EMBL/GenBank/DDBJ databases">
        <title>Concerted genomic and epigenomic changes stabilize Arabidopsis allopolyploids.</title>
        <authorList>
            <person name="Chen Z."/>
        </authorList>
    </citation>
    <scope>NUCLEOTIDE SEQUENCE [LARGE SCALE GENOMIC DNA]</scope>
    <source>
        <strain evidence="12">Allo738</strain>
        <tissue evidence="12">Leaf</tissue>
    </source>
</reference>
<dbReference type="PANTHER" id="PTHR11618">
    <property type="entry name" value="TRANSCRIPTION INITIATION FACTOR IIB-RELATED"/>
    <property type="match status" value="1"/>
</dbReference>
<dbReference type="GO" id="GO:0000995">
    <property type="term" value="F:RNA polymerase III general transcription initiation factor activity"/>
    <property type="evidence" value="ECO:0007669"/>
    <property type="project" value="TreeGrafter"/>
</dbReference>
<keyword evidence="8" id="KW-0804">Transcription</keyword>
<keyword evidence="13" id="KW-1185">Reference proteome</keyword>
<dbReference type="FunFam" id="1.10.472.10:FF:000007">
    <property type="entry name" value="Transcription factor IIIB 90 kDa subunit"/>
    <property type="match status" value="1"/>
</dbReference>
<evidence type="ECO:0000256" key="1">
    <source>
        <dbReference type="ARBA" id="ARBA00004123"/>
    </source>
</evidence>
<evidence type="ECO:0000256" key="3">
    <source>
        <dbReference type="ARBA" id="ARBA00022723"/>
    </source>
</evidence>
<feature type="region of interest" description="Disordered" evidence="10">
    <location>
        <begin position="338"/>
        <end position="401"/>
    </location>
</feature>
<evidence type="ECO:0000256" key="5">
    <source>
        <dbReference type="ARBA" id="ARBA00022833"/>
    </source>
</evidence>
<dbReference type="GO" id="GO:0005634">
    <property type="term" value="C:nucleus"/>
    <property type="evidence" value="ECO:0007669"/>
    <property type="project" value="UniProtKB-SubCell"/>
</dbReference>
<keyword evidence="4" id="KW-0863">Zinc-finger</keyword>
<feature type="compositionally biased region" description="Acidic residues" evidence="10">
    <location>
        <begin position="563"/>
        <end position="580"/>
    </location>
</feature>
<evidence type="ECO:0000256" key="4">
    <source>
        <dbReference type="ARBA" id="ARBA00022771"/>
    </source>
</evidence>
<dbReference type="PANTHER" id="PTHR11618:SF4">
    <property type="entry name" value="TRANSCRIPTION FACTOR IIIB 90 KDA SUBUNIT"/>
    <property type="match status" value="1"/>
</dbReference>
<dbReference type="FunFam" id="1.10.472.10:FF:000066">
    <property type="entry name" value="Transcription factor IIIB subunit"/>
    <property type="match status" value="1"/>
</dbReference>
<dbReference type="CDD" id="cd20553">
    <property type="entry name" value="CYCLIN_TFIIIB90_rpt1"/>
    <property type="match status" value="1"/>
</dbReference>